<feature type="compositionally biased region" description="Low complexity" evidence="1">
    <location>
        <begin position="554"/>
        <end position="567"/>
    </location>
</feature>
<feature type="region of interest" description="Disordered" evidence="1">
    <location>
        <begin position="181"/>
        <end position="225"/>
    </location>
</feature>
<dbReference type="Pfam" id="PF08550">
    <property type="entry name" value="GATA_AreA"/>
    <property type="match status" value="1"/>
</dbReference>
<feature type="compositionally biased region" description="Polar residues" evidence="1">
    <location>
        <begin position="181"/>
        <end position="191"/>
    </location>
</feature>
<dbReference type="EMBL" id="JAEPRB010000267">
    <property type="protein sequence ID" value="KAG2217867.1"/>
    <property type="molecule type" value="Genomic_DNA"/>
</dbReference>
<feature type="domain" description="Nitrogen regulatory protein areA GATA-like" evidence="2">
    <location>
        <begin position="42"/>
        <end position="69"/>
    </location>
</feature>
<dbReference type="GO" id="GO:0007039">
    <property type="term" value="P:protein catabolic process in the vacuole"/>
    <property type="evidence" value="ECO:0007669"/>
    <property type="project" value="TreeGrafter"/>
</dbReference>
<protein>
    <recommendedName>
        <fullName evidence="2">Nitrogen regulatory protein areA GATA-like domain-containing protein</fullName>
    </recommendedName>
</protein>
<proteinExistence type="predicted"/>
<sequence length="600" mass="66961">MLPKKKLSIDDDYETRNRTVRAPEMCVDYLSYRFDEMDLAASWRVMTKQKKDVVNGLRLENASWRTWAKHKYRLSTVSPETLNWLKDSDVTWLYGPLHTVIEDIGEKDRYAKPKIASTEDTLGLMTPHRRPSPESTTSTTSTTSTIPSNNNNNNNNNNNDPPLKSVLKKVTASDLLRRSASELQANQITTTDDLHDDQKKKPSSKSALSLKEANKKSKAFSPAIVATHRQPKLRFNQYVEQCVALSTNEQDQKQQQKPRTRFANILSDEEENDQNNNNNNSNNDTNDDDDDDNDDDEEEEEGYSDDENAIIINYDHSNRSLPRSSIKKIEPARLKTSSQSEQETDEVSSLSSSASSNNAWMVGGQQDHYHHRFNHAGHIVSTSSSSDEEDQHDDEQQLEIRRRAHYIPSSSSSGASSPSDAIQWVGQSCVYNVHQPSDYDDDDYGFDDDDDDDDDDDWIHDENEIPSPPLPPVAPVAATPTSPSPPPSSTSTASTTSSTPSLPCHPRGQQFLGKAVAVNGSSPIDADEPSISRVSNYRKVTTDNIHSHHHVGESSNNNSSTIITNNNEDNPTILGHIAQWASSYLWPKQPSSSPSSSSHP</sequence>
<evidence type="ECO:0000259" key="2">
    <source>
        <dbReference type="Pfam" id="PF08550"/>
    </source>
</evidence>
<feature type="compositionally biased region" description="Low complexity" evidence="1">
    <location>
        <begin position="135"/>
        <end position="159"/>
    </location>
</feature>
<feature type="region of interest" description="Disordered" evidence="1">
    <location>
        <begin position="547"/>
        <end position="571"/>
    </location>
</feature>
<feature type="compositionally biased region" description="Acidic residues" evidence="1">
    <location>
        <begin position="438"/>
        <end position="459"/>
    </location>
</feature>
<evidence type="ECO:0000313" key="4">
    <source>
        <dbReference type="Proteomes" id="UP000646827"/>
    </source>
</evidence>
<dbReference type="OrthoDB" id="5563539at2759"/>
<feature type="region of interest" description="Disordered" evidence="1">
    <location>
        <begin position="116"/>
        <end position="164"/>
    </location>
</feature>
<feature type="compositionally biased region" description="Low complexity" evidence="1">
    <location>
        <begin position="348"/>
        <end position="359"/>
    </location>
</feature>
<feature type="compositionally biased region" description="Low complexity" evidence="1">
    <location>
        <begin position="274"/>
        <end position="284"/>
    </location>
</feature>
<feature type="region of interest" description="Disordered" evidence="1">
    <location>
        <begin position="433"/>
        <end position="529"/>
    </location>
</feature>
<organism evidence="3 4">
    <name type="scientific">Circinella minor</name>
    <dbReference type="NCBI Taxonomy" id="1195481"/>
    <lineage>
        <taxon>Eukaryota</taxon>
        <taxon>Fungi</taxon>
        <taxon>Fungi incertae sedis</taxon>
        <taxon>Mucoromycota</taxon>
        <taxon>Mucoromycotina</taxon>
        <taxon>Mucoromycetes</taxon>
        <taxon>Mucorales</taxon>
        <taxon>Lichtheimiaceae</taxon>
        <taxon>Circinella</taxon>
    </lineage>
</organism>
<dbReference type="GO" id="GO:0005773">
    <property type="term" value="C:vacuole"/>
    <property type="evidence" value="ECO:0007669"/>
    <property type="project" value="GOC"/>
</dbReference>
<feature type="region of interest" description="Disordered" evidence="1">
    <location>
        <begin position="269"/>
        <end position="361"/>
    </location>
</feature>
<comment type="caution">
    <text evidence="3">The sequence shown here is derived from an EMBL/GenBank/DDBJ whole genome shotgun (WGS) entry which is preliminary data.</text>
</comment>
<dbReference type="InterPro" id="IPR052292">
    <property type="entry name" value="Glucose_repression_reg"/>
</dbReference>
<dbReference type="GO" id="GO:0042149">
    <property type="term" value="P:cellular response to glucose starvation"/>
    <property type="evidence" value="ECO:0007669"/>
    <property type="project" value="TreeGrafter"/>
</dbReference>
<name>A0A8H7VGC4_9FUNG</name>
<evidence type="ECO:0000256" key="1">
    <source>
        <dbReference type="SAM" id="MobiDB-lite"/>
    </source>
</evidence>
<reference evidence="3 4" key="1">
    <citation type="submission" date="2020-12" db="EMBL/GenBank/DDBJ databases">
        <title>Metabolic potential, ecology and presence of endohyphal bacteria is reflected in genomic diversity of Mucoromycotina.</title>
        <authorList>
            <person name="Muszewska A."/>
            <person name="Okrasinska A."/>
            <person name="Steczkiewicz K."/>
            <person name="Drgas O."/>
            <person name="Orlowska M."/>
            <person name="Perlinska-Lenart U."/>
            <person name="Aleksandrzak-Piekarczyk T."/>
            <person name="Szatraj K."/>
            <person name="Zielenkiewicz U."/>
            <person name="Pilsyk S."/>
            <person name="Malc E."/>
            <person name="Mieczkowski P."/>
            <person name="Kruszewska J.S."/>
            <person name="Biernat P."/>
            <person name="Pawlowska J."/>
        </authorList>
    </citation>
    <scope>NUCLEOTIDE SEQUENCE [LARGE SCALE GENOMIC DNA]</scope>
    <source>
        <strain evidence="3 4">CBS 142.35</strain>
    </source>
</reference>
<feature type="compositionally biased region" description="Low complexity" evidence="1">
    <location>
        <begin position="489"/>
        <end position="502"/>
    </location>
</feature>
<gene>
    <name evidence="3" type="ORF">INT45_012782</name>
</gene>
<keyword evidence="4" id="KW-1185">Reference proteome</keyword>
<dbReference type="PANTHER" id="PTHR28051:SF1">
    <property type="entry name" value="PROTEIN MTL1-RELATED"/>
    <property type="match status" value="1"/>
</dbReference>
<accession>A0A8H7VGC4</accession>
<dbReference type="InterPro" id="IPR013860">
    <property type="entry name" value="AreA_GATA"/>
</dbReference>
<feature type="compositionally biased region" description="Acidic residues" evidence="1">
    <location>
        <begin position="285"/>
        <end position="308"/>
    </location>
</feature>
<dbReference type="Proteomes" id="UP000646827">
    <property type="component" value="Unassembled WGS sequence"/>
</dbReference>
<dbReference type="PANTHER" id="PTHR28051">
    <property type="entry name" value="PROTEIN MTL1-RELATED"/>
    <property type="match status" value="1"/>
</dbReference>
<dbReference type="AlphaFoldDB" id="A0A8H7VGC4"/>
<evidence type="ECO:0000313" key="3">
    <source>
        <dbReference type="EMBL" id="KAG2217867.1"/>
    </source>
</evidence>